<gene>
    <name evidence="3" type="primary">adrA</name>
    <name evidence="3" type="ORF">MOMUL_30190</name>
</gene>
<organism evidence="3 4">
    <name type="scientific">Moorella mulderi DSM 14980</name>
    <dbReference type="NCBI Taxonomy" id="1122241"/>
    <lineage>
        <taxon>Bacteria</taxon>
        <taxon>Bacillati</taxon>
        <taxon>Bacillota</taxon>
        <taxon>Clostridia</taxon>
        <taxon>Neomoorellales</taxon>
        <taxon>Neomoorellaceae</taxon>
        <taxon>Neomoorella</taxon>
    </lineage>
</organism>
<dbReference type="EC" id="2.7.7.65" evidence="3"/>
<name>A0A151ASQ1_9FIRM</name>
<dbReference type="Pfam" id="PF00990">
    <property type="entry name" value="GGDEF"/>
    <property type="match status" value="1"/>
</dbReference>
<feature type="transmembrane region" description="Helical" evidence="1">
    <location>
        <begin position="12"/>
        <end position="35"/>
    </location>
</feature>
<reference evidence="3 4" key="1">
    <citation type="submission" date="2016-02" db="EMBL/GenBank/DDBJ databases">
        <title>Genome sequence of Moorella mulderi DSM 14980.</title>
        <authorList>
            <person name="Poehlein A."/>
            <person name="Daniel R."/>
        </authorList>
    </citation>
    <scope>NUCLEOTIDE SEQUENCE [LARGE SCALE GENOMIC DNA]</scope>
    <source>
        <strain evidence="3 4">DSM 14980</strain>
    </source>
</reference>
<evidence type="ECO:0000313" key="4">
    <source>
        <dbReference type="Proteomes" id="UP000075670"/>
    </source>
</evidence>
<evidence type="ECO:0000256" key="1">
    <source>
        <dbReference type="SAM" id="Phobius"/>
    </source>
</evidence>
<comment type="caution">
    <text evidence="3">The sequence shown here is derived from an EMBL/GenBank/DDBJ whole genome shotgun (WGS) entry which is preliminary data.</text>
</comment>
<keyword evidence="1" id="KW-1133">Transmembrane helix</keyword>
<dbReference type="InterPro" id="IPR029787">
    <property type="entry name" value="Nucleotide_cyclase"/>
</dbReference>
<dbReference type="OrthoDB" id="9783388at2"/>
<dbReference type="PANTHER" id="PTHR45138:SF9">
    <property type="entry name" value="DIGUANYLATE CYCLASE DGCM-RELATED"/>
    <property type="match status" value="1"/>
</dbReference>
<dbReference type="SUPFAM" id="SSF55073">
    <property type="entry name" value="Nucleotide cyclase"/>
    <property type="match status" value="1"/>
</dbReference>
<protein>
    <submittedName>
        <fullName evidence="3">Putative diguanylate cyclase AdrA</fullName>
        <ecNumber evidence="3">2.7.7.65</ecNumber>
    </submittedName>
</protein>
<dbReference type="NCBIfam" id="TIGR00254">
    <property type="entry name" value="GGDEF"/>
    <property type="match status" value="1"/>
</dbReference>
<dbReference type="InterPro" id="IPR043128">
    <property type="entry name" value="Rev_trsase/Diguanyl_cyclase"/>
</dbReference>
<evidence type="ECO:0000259" key="2">
    <source>
        <dbReference type="PROSITE" id="PS50887"/>
    </source>
</evidence>
<keyword evidence="1" id="KW-0472">Membrane</keyword>
<dbReference type="EMBL" id="LTBC01000027">
    <property type="protein sequence ID" value="KYH30603.1"/>
    <property type="molecule type" value="Genomic_DNA"/>
</dbReference>
<sequence>MNLERFYPIDWLRVACKGSKFFIYLLILAWLVWFIRTSQLRVRKRTAVVLLFIGLPLVLAGISLDLVGEFFRLSTLLKRIVGELILSNTGTFLVLYSMVLMVMELARASCRYQREAESDPLTGLYNRRAFFASAESVLKEAREGKRNPVLAILDLDNMKKINDTWGHQYGDEALKRVAQAIQKSVREGDVTARYGGDEFVILFPGKGPRLKTLRARLERHLKAIRFSGTEIPLSLSVGLARFPADGKDVDALLAVADARMYADKEAKKGRQRAGI</sequence>
<proteinExistence type="predicted"/>
<dbReference type="RefSeq" id="WP_062286151.1">
    <property type="nucleotide sequence ID" value="NZ_LTBC01000027.1"/>
</dbReference>
<dbReference type="PATRIC" id="fig|1122241.3.peg.3221"/>
<dbReference type="Gene3D" id="3.30.70.270">
    <property type="match status" value="1"/>
</dbReference>
<keyword evidence="3" id="KW-0808">Transferase</keyword>
<dbReference type="PROSITE" id="PS50887">
    <property type="entry name" value="GGDEF"/>
    <property type="match status" value="1"/>
</dbReference>
<dbReference type="GO" id="GO:0052621">
    <property type="term" value="F:diguanylate cyclase activity"/>
    <property type="evidence" value="ECO:0007669"/>
    <property type="project" value="UniProtKB-EC"/>
</dbReference>
<keyword evidence="4" id="KW-1185">Reference proteome</keyword>
<feature type="domain" description="GGDEF" evidence="2">
    <location>
        <begin position="146"/>
        <end position="275"/>
    </location>
</feature>
<dbReference type="Proteomes" id="UP000075670">
    <property type="component" value="Unassembled WGS sequence"/>
</dbReference>
<keyword evidence="3" id="KW-0548">Nucleotidyltransferase</keyword>
<dbReference type="PANTHER" id="PTHR45138">
    <property type="entry name" value="REGULATORY COMPONENTS OF SENSORY TRANSDUCTION SYSTEM"/>
    <property type="match status" value="1"/>
</dbReference>
<feature type="transmembrane region" description="Helical" evidence="1">
    <location>
        <begin position="84"/>
        <end position="106"/>
    </location>
</feature>
<dbReference type="InterPro" id="IPR000160">
    <property type="entry name" value="GGDEF_dom"/>
</dbReference>
<dbReference type="InterPro" id="IPR050469">
    <property type="entry name" value="Diguanylate_Cyclase"/>
</dbReference>
<accession>A0A151ASQ1</accession>
<feature type="transmembrane region" description="Helical" evidence="1">
    <location>
        <begin position="47"/>
        <end position="64"/>
    </location>
</feature>
<dbReference type="GO" id="GO:0043709">
    <property type="term" value="P:cell adhesion involved in single-species biofilm formation"/>
    <property type="evidence" value="ECO:0007669"/>
    <property type="project" value="TreeGrafter"/>
</dbReference>
<dbReference type="CDD" id="cd01949">
    <property type="entry name" value="GGDEF"/>
    <property type="match status" value="1"/>
</dbReference>
<dbReference type="GO" id="GO:0005886">
    <property type="term" value="C:plasma membrane"/>
    <property type="evidence" value="ECO:0007669"/>
    <property type="project" value="TreeGrafter"/>
</dbReference>
<dbReference type="AlphaFoldDB" id="A0A151ASQ1"/>
<dbReference type="SMART" id="SM00267">
    <property type="entry name" value="GGDEF"/>
    <property type="match status" value="1"/>
</dbReference>
<evidence type="ECO:0000313" key="3">
    <source>
        <dbReference type="EMBL" id="KYH30603.1"/>
    </source>
</evidence>
<keyword evidence="1" id="KW-0812">Transmembrane</keyword>
<dbReference type="GO" id="GO:1902201">
    <property type="term" value="P:negative regulation of bacterial-type flagellum-dependent cell motility"/>
    <property type="evidence" value="ECO:0007669"/>
    <property type="project" value="TreeGrafter"/>
</dbReference>
<dbReference type="FunFam" id="3.30.70.270:FF:000001">
    <property type="entry name" value="Diguanylate cyclase domain protein"/>
    <property type="match status" value="1"/>
</dbReference>